<dbReference type="PATRIC" id="fig|741277.3.peg.1141"/>
<reference evidence="1 2" key="1">
    <citation type="submission" date="2011-09" db="EMBL/GenBank/DDBJ databases">
        <title>The draft genome of Fischerella sp. JSC-11.</title>
        <authorList>
            <consortium name="US DOE Joint Genome Institute (JGI-PGF)"/>
            <person name="Lucas S."/>
            <person name="Han J."/>
            <person name="Lapidus A."/>
            <person name="Cheng J.-F."/>
            <person name="Goodwin L."/>
            <person name="Pitluck S."/>
            <person name="Peters L."/>
            <person name="Land M.L."/>
            <person name="Hauser L."/>
            <person name="Sarkisova S."/>
            <person name="Bryant D.A."/>
            <person name="Brown I."/>
            <person name="Woyke T.J."/>
        </authorList>
    </citation>
    <scope>NUCLEOTIDE SEQUENCE [LARGE SCALE GENOMIC DNA]</scope>
    <source>
        <strain evidence="1 2">JSC-11</strain>
    </source>
</reference>
<protein>
    <submittedName>
        <fullName evidence="1">Uncharacterized protein</fullName>
    </submittedName>
</protein>
<comment type="caution">
    <text evidence="1">The sequence shown here is derived from an EMBL/GenBank/DDBJ whole genome shotgun (WGS) entry which is preliminary data.</text>
</comment>
<evidence type="ECO:0000313" key="2">
    <source>
        <dbReference type="Proteomes" id="UP000004344"/>
    </source>
</evidence>
<organism evidence="1 2">
    <name type="scientific">Fischerella thermalis JSC-11</name>
    <dbReference type="NCBI Taxonomy" id="741277"/>
    <lineage>
        <taxon>Bacteria</taxon>
        <taxon>Bacillati</taxon>
        <taxon>Cyanobacteriota</taxon>
        <taxon>Cyanophyceae</taxon>
        <taxon>Nostocales</taxon>
        <taxon>Hapalosiphonaceae</taxon>
        <taxon>Fischerella</taxon>
    </lineage>
</organism>
<proteinExistence type="predicted"/>
<dbReference type="AlphaFoldDB" id="G6FQ24"/>
<dbReference type="Proteomes" id="UP000004344">
    <property type="component" value="Unassembled WGS sequence"/>
</dbReference>
<dbReference type="EMBL" id="AGIZ01000003">
    <property type="protein sequence ID" value="EHC17909.1"/>
    <property type="molecule type" value="Genomic_DNA"/>
</dbReference>
<gene>
    <name evidence="1" type="ORF">FJSC11DRAFT_0971</name>
</gene>
<name>G6FQ24_9CYAN</name>
<keyword evidence="2" id="KW-1185">Reference proteome</keyword>
<sequence length="50" mass="5493">MSLTNMFKTIGNGAPYLASKALAQTILEFFAYIKQVRLSTVEIELAVSVI</sequence>
<accession>G6FQ24</accession>
<evidence type="ECO:0000313" key="1">
    <source>
        <dbReference type="EMBL" id="EHC17909.1"/>
    </source>
</evidence>